<evidence type="ECO:0000313" key="2">
    <source>
        <dbReference type="EMBL" id="RMT49962.1"/>
    </source>
</evidence>
<reference evidence="2 3" key="1">
    <citation type="submission" date="2018-08" db="EMBL/GenBank/DDBJ databases">
        <title>Recombination of ecologically and evolutionarily significant loci maintains genetic cohesion in the Pseudomonas syringae species complex.</title>
        <authorList>
            <person name="Dillon M."/>
            <person name="Thakur S."/>
            <person name="Almeida R.N.D."/>
            <person name="Weir B.S."/>
            <person name="Guttman D.S."/>
        </authorList>
    </citation>
    <scope>NUCLEOTIDE SEQUENCE [LARGE SCALE GENOMIC DNA]</scope>
    <source>
        <strain evidence="2 3">ICMP 16926</strain>
    </source>
</reference>
<protein>
    <submittedName>
        <fullName evidence="2">Uncharacterized protein</fullName>
    </submittedName>
</protein>
<evidence type="ECO:0000256" key="1">
    <source>
        <dbReference type="SAM" id="MobiDB-lite"/>
    </source>
</evidence>
<accession>A0A0N8SS50</accession>
<dbReference type="Proteomes" id="UP000268096">
    <property type="component" value="Unassembled WGS sequence"/>
</dbReference>
<feature type="compositionally biased region" description="Polar residues" evidence="1">
    <location>
        <begin position="544"/>
        <end position="561"/>
    </location>
</feature>
<dbReference type="AlphaFoldDB" id="A0A0N8SS50"/>
<organism evidence="2 3">
    <name type="scientific">Pseudomonas syringae pv. solidagae</name>
    <dbReference type="NCBI Taxonomy" id="264458"/>
    <lineage>
        <taxon>Bacteria</taxon>
        <taxon>Pseudomonadati</taxon>
        <taxon>Pseudomonadota</taxon>
        <taxon>Gammaproteobacteria</taxon>
        <taxon>Pseudomonadales</taxon>
        <taxon>Pseudomonadaceae</taxon>
        <taxon>Pseudomonas</taxon>
        <taxon>Pseudomonas syringae</taxon>
    </lineage>
</organism>
<sequence length="594" mass="62428">MATSSKDDYDPIMAGDIVQATKARQRSFDATNTPAQYLPKPAQATPAATPSPAGPVGRATQQLASLQTTDRPLSLADAAPRQTSFDATNMPARYMPASQSAGQGLAAASAAPASRQPSLRDAFPTSIGDGRSAIYGGIGANGEASFSNTESKLNSLQSNFTAPNQPPAQRFTSLAQTDPQPGRPITRLEDLAPGIRYTSTGNMGQATSPGAMSLPATGSAANMGDGIGTFSQANAGDGQLAMDRFARAANIREAGRDRDRLDLANAKLTRDSNFTVVADSSRRPTLADMRFDQQRQLDTQGMQEAVKGAQGQIDSRRQGQAADLQLRQATRLEDIMTAGTAPNATLQQQQALQRTLDPDGSKALARQQTLANIDKITAEADKARREASATGVKLTESQSKDLNYFGRGNSANERLEGQGSALTTSASGERGAFRGLADAAIRGIPFIGDSSLANSLVSTERQQAEQSGREIVSAILRKDSGAAITNQEMETYGKMFLPQPGDSDQVIAQKHESRRTALQGIRDGLGTAEALAAPLGRSAERPNRNQQQPTQGATQSSSAMSQAGPVRANSPADVAKLPSGTLFIAPDGSTRRKP</sequence>
<dbReference type="EMBL" id="RBTH01000061">
    <property type="protein sequence ID" value="RMT49962.1"/>
    <property type="molecule type" value="Genomic_DNA"/>
</dbReference>
<comment type="caution">
    <text evidence="2">The sequence shown here is derived from an EMBL/GenBank/DDBJ whole genome shotgun (WGS) entry which is preliminary data.</text>
</comment>
<feature type="region of interest" description="Disordered" evidence="1">
    <location>
        <begin position="20"/>
        <end position="125"/>
    </location>
</feature>
<feature type="region of interest" description="Disordered" evidence="1">
    <location>
        <begin position="535"/>
        <end position="594"/>
    </location>
</feature>
<dbReference type="RefSeq" id="WP_057458196.1">
    <property type="nucleotide sequence ID" value="NZ_LJRH01000337.1"/>
</dbReference>
<feature type="compositionally biased region" description="Polar residues" evidence="1">
    <location>
        <begin position="59"/>
        <end position="71"/>
    </location>
</feature>
<proteinExistence type="predicted"/>
<feature type="compositionally biased region" description="Low complexity" evidence="1">
    <location>
        <begin position="96"/>
        <end position="120"/>
    </location>
</feature>
<gene>
    <name evidence="2" type="ORF">ALP48_03062</name>
</gene>
<feature type="compositionally biased region" description="Low complexity" evidence="1">
    <location>
        <begin position="39"/>
        <end position="55"/>
    </location>
</feature>
<name>A0A0N8SS50_PSESX</name>
<evidence type="ECO:0000313" key="3">
    <source>
        <dbReference type="Proteomes" id="UP000268096"/>
    </source>
</evidence>